<sequence>MGCCASAANQEGAAVTGKFAADAVIYARDDHASTFQQMRLARDLHKATGGTLWLEFIYEESLEEVRKAFATQSKEDDAEALAAVLKSLEHNGWSVEFNTSMVNLLTVAWKHSINVHALDDPEWSKDAFVARYGSNLGGLRYLANRASQLDDHEGATSRWCDKILSTRPKQSGPIVVLGGAEHGPPLIEFMKARVNVDVVYMYAEFEEADGE</sequence>
<reference evidence="1" key="1">
    <citation type="submission" date="2021-02" db="EMBL/GenBank/DDBJ databases">
        <authorList>
            <person name="Dougan E. K."/>
            <person name="Rhodes N."/>
            <person name="Thang M."/>
            <person name="Chan C."/>
        </authorList>
    </citation>
    <scope>NUCLEOTIDE SEQUENCE</scope>
</reference>
<feature type="non-terminal residue" evidence="1">
    <location>
        <position position="211"/>
    </location>
</feature>
<dbReference type="Proteomes" id="UP000649617">
    <property type="component" value="Unassembled WGS sequence"/>
</dbReference>
<protein>
    <recommendedName>
        <fullName evidence="3">Haem-binding uptake Tiki superfamily ChaN domain-containing protein</fullName>
    </recommendedName>
</protein>
<gene>
    <name evidence="1" type="ORF">SPIL2461_LOCUS6178</name>
</gene>
<dbReference type="AlphaFoldDB" id="A0A812N2Y7"/>
<proteinExistence type="predicted"/>
<comment type="caution">
    <text evidence="1">The sequence shown here is derived from an EMBL/GenBank/DDBJ whole genome shotgun (WGS) entry which is preliminary data.</text>
</comment>
<evidence type="ECO:0000313" key="2">
    <source>
        <dbReference type="Proteomes" id="UP000649617"/>
    </source>
</evidence>
<organism evidence="1 2">
    <name type="scientific">Symbiodinium pilosum</name>
    <name type="common">Dinoflagellate</name>
    <dbReference type="NCBI Taxonomy" id="2952"/>
    <lineage>
        <taxon>Eukaryota</taxon>
        <taxon>Sar</taxon>
        <taxon>Alveolata</taxon>
        <taxon>Dinophyceae</taxon>
        <taxon>Suessiales</taxon>
        <taxon>Symbiodiniaceae</taxon>
        <taxon>Symbiodinium</taxon>
    </lineage>
</organism>
<dbReference type="OrthoDB" id="428290at2759"/>
<dbReference type="EMBL" id="CAJNIZ010009158">
    <property type="protein sequence ID" value="CAE7276828.1"/>
    <property type="molecule type" value="Genomic_DNA"/>
</dbReference>
<accession>A0A812N2Y7</accession>
<evidence type="ECO:0008006" key="3">
    <source>
        <dbReference type="Google" id="ProtNLM"/>
    </source>
</evidence>
<evidence type="ECO:0000313" key="1">
    <source>
        <dbReference type="EMBL" id="CAE7276828.1"/>
    </source>
</evidence>
<name>A0A812N2Y7_SYMPI</name>
<keyword evidence="2" id="KW-1185">Reference proteome</keyword>